<dbReference type="InterPro" id="IPR036047">
    <property type="entry name" value="F-box-like_dom_sf"/>
</dbReference>
<keyword evidence="3" id="KW-1185">Reference proteome</keyword>
<dbReference type="GeneID" id="54344853"/>
<dbReference type="InterPro" id="IPR001810">
    <property type="entry name" value="F-box_dom"/>
</dbReference>
<evidence type="ECO:0000313" key="2">
    <source>
        <dbReference type="EMBL" id="KAF1934073.1"/>
    </source>
</evidence>
<dbReference type="Proteomes" id="UP000800082">
    <property type="component" value="Unassembled WGS sequence"/>
</dbReference>
<dbReference type="Gene3D" id="3.80.10.10">
    <property type="entry name" value="Ribonuclease Inhibitor"/>
    <property type="match status" value="1"/>
</dbReference>
<sequence>MTTKLFYLPPEILLKILEALPVTPLLRFAQTSQYARNLAHSNLTSLSLAIHPSHRKSWHSKLLATSHKPKHALNAVIRIPRAWEFDYSTLIKFHDKIIASILTRHACALQKLDLTIWRLSKPIAKAIIKLPALRELSIRIETHQAIPRAHTTLQRKEEVEAWSILASNPGFIASVNVLAIANAEITTGQLQELITGAGRLRGLTLCSCDMLTSTLWSSENLRMLHHLSLTDCGNVHVNETAVGAISKMERLQELNLRGCSGLDGEVLEQWNRGVWRVPVFVAPSPRGALKEDMFIEVDPEYMIDFED</sequence>
<feature type="domain" description="F-box" evidence="1">
    <location>
        <begin position="2"/>
        <end position="48"/>
    </location>
</feature>
<dbReference type="Gene3D" id="1.20.1280.50">
    <property type="match status" value="1"/>
</dbReference>
<dbReference type="SUPFAM" id="SSF81383">
    <property type="entry name" value="F-box domain"/>
    <property type="match status" value="1"/>
</dbReference>
<dbReference type="Pfam" id="PF00646">
    <property type="entry name" value="F-box"/>
    <property type="match status" value="1"/>
</dbReference>
<accession>A0A6A5S2E0</accession>
<dbReference type="OrthoDB" id="5425556at2759"/>
<dbReference type="PROSITE" id="PS50181">
    <property type="entry name" value="FBOX"/>
    <property type="match status" value="1"/>
</dbReference>
<dbReference type="RefSeq" id="XP_033454321.1">
    <property type="nucleotide sequence ID" value="XM_033587207.1"/>
</dbReference>
<reference evidence="2" key="1">
    <citation type="journal article" date="2020" name="Stud. Mycol.">
        <title>101 Dothideomycetes genomes: a test case for predicting lifestyles and emergence of pathogens.</title>
        <authorList>
            <person name="Haridas S."/>
            <person name="Albert R."/>
            <person name="Binder M."/>
            <person name="Bloem J."/>
            <person name="Labutti K."/>
            <person name="Salamov A."/>
            <person name="Andreopoulos B."/>
            <person name="Baker S."/>
            <person name="Barry K."/>
            <person name="Bills G."/>
            <person name="Bluhm B."/>
            <person name="Cannon C."/>
            <person name="Castanera R."/>
            <person name="Culley D."/>
            <person name="Daum C."/>
            <person name="Ezra D."/>
            <person name="Gonzalez J."/>
            <person name="Henrissat B."/>
            <person name="Kuo A."/>
            <person name="Liang C."/>
            <person name="Lipzen A."/>
            <person name="Lutzoni F."/>
            <person name="Magnuson J."/>
            <person name="Mondo S."/>
            <person name="Nolan M."/>
            <person name="Ohm R."/>
            <person name="Pangilinan J."/>
            <person name="Park H.-J."/>
            <person name="Ramirez L."/>
            <person name="Alfaro M."/>
            <person name="Sun H."/>
            <person name="Tritt A."/>
            <person name="Yoshinaga Y."/>
            <person name="Zwiers L.-H."/>
            <person name="Turgeon B."/>
            <person name="Goodwin S."/>
            <person name="Spatafora J."/>
            <person name="Crous P."/>
            <person name="Grigoriev I."/>
        </authorList>
    </citation>
    <scope>NUCLEOTIDE SEQUENCE</scope>
    <source>
        <strain evidence="2">CBS 183.55</strain>
    </source>
</reference>
<dbReference type="SUPFAM" id="SSF52047">
    <property type="entry name" value="RNI-like"/>
    <property type="match status" value="1"/>
</dbReference>
<proteinExistence type="predicted"/>
<organism evidence="2 3">
    <name type="scientific">Didymella exigua CBS 183.55</name>
    <dbReference type="NCBI Taxonomy" id="1150837"/>
    <lineage>
        <taxon>Eukaryota</taxon>
        <taxon>Fungi</taxon>
        <taxon>Dikarya</taxon>
        <taxon>Ascomycota</taxon>
        <taxon>Pezizomycotina</taxon>
        <taxon>Dothideomycetes</taxon>
        <taxon>Pleosporomycetidae</taxon>
        <taxon>Pleosporales</taxon>
        <taxon>Pleosporineae</taxon>
        <taxon>Didymellaceae</taxon>
        <taxon>Didymella</taxon>
    </lineage>
</organism>
<evidence type="ECO:0000313" key="3">
    <source>
        <dbReference type="Proteomes" id="UP000800082"/>
    </source>
</evidence>
<evidence type="ECO:0000259" key="1">
    <source>
        <dbReference type="PROSITE" id="PS50181"/>
    </source>
</evidence>
<dbReference type="AlphaFoldDB" id="A0A6A5S2E0"/>
<protein>
    <recommendedName>
        <fullName evidence="1">F-box domain-containing protein</fullName>
    </recommendedName>
</protein>
<dbReference type="CDD" id="cd09917">
    <property type="entry name" value="F-box_SF"/>
    <property type="match status" value="1"/>
</dbReference>
<name>A0A6A5S2E0_9PLEO</name>
<dbReference type="InterPro" id="IPR032675">
    <property type="entry name" value="LRR_dom_sf"/>
</dbReference>
<gene>
    <name evidence="2" type="ORF">M421DRAFT_112105</name>
</gene>
<dbReference type="EMBL" id="ML978956">
    <property type="protein sequence ID" value="KAF1934073.1"/>
    <property type="molecule type" value="Genomic_DNA"/>
</dbReference>